<dbReference type="Proteomes" id="UP001148662">
    <property type="component" value="Unassembled WGS sequence"/>
</dbReference>
<gene>
    <name evidence="1" type="ORF">NM688_g1195</name>
</gene>
<evidence type="ECO:0000313" key="1">
    <source>
        <dbReference type="EMBL" id="KAJ3557959.1"/>
    </source>
</evidence>
<name>A0ACC1TC63_9APHY</name>
<protein>
    <submittedName>
        <fullName evidence="1">Uncharacterized protein</fullName>
    </submittedName>
</protein>
<evidence type="ECO:0000313" key="2">
    <source>
        <dbReference type="Proteomes" id="UP001148662"/>
    </source>
</evidence>
<reference evidence="1" key="1">
    <citation type="submission" date="2022-07" db="EMBL/GenBank/DDBJ databases">
        <title>Genome Sequence of Phlebia brevispora.</title>
        <authorList>
            <person name="Buettner E."/>
        </authorList>
    </citation>
    <scope>NUCLEOTIDE SEQUENCE</scope>
    <source>
        <strain evidence="1">MPL23</strain>
    </source>
</reference>
<sequence>MSLTQLLGVEEEEDYAPAFIGADNDFAFEGEDHDPSSEEEEDKFTLSEKENASPEELDGVGESRKKGPFERHHTRYANLPIGVMTEHHQASVHAYIREDLKRSQRVPFDVFVKTVFGLTPKRAEEWTSIIAKEQWHEDEELATRLRQFAEARKEDKRYWPLCAIINLIIQMAHGRLPGVPNAYPIDDICVERNDPFYIIPSAAHGKLAANRRPDLLTLRHRHAAKLRSARFSNSDTESSDESPGTTRTSATTVLGAFPSSPPTDGLTPTAAPPTANSQPDSSLDLASLSTVAGPSPPPPRDRRLRRTRAGKTRPTANTRVSATNATAVVGSGQTANEAGTTVDNTRAEDDLSACSSHTPVQASITTGVSSSAEKPSESHEGTPTPDKAGRRALAQCYHELGAEGR</sequence>
<keyword evidence="2" id="KW-1185">Reference proteome</keyword>
<comment type="caution">
    <text evidence="1">The sequence shown here is derived from an EMBL/GenBank/DDBJ whole genome shotgun (WGS) entry which is preliminary data.</text>
</comment>
<accession>A0ACC1TC63</accession>
<organism evidence="1 2">
    <name type="scientific">Phlebia brevispora</name>
    <dbReference type="NCBI Taxonomy" id="194682"/>
    <lineage>
        <taxon>Eukaryota</taxon>
        <taxon>Fungi</taxon>
        <taxon>Dikarya</taxon>
        <taxon>Basidiomycota</taxon>
        <taxon>Agaricomycotina</taxon>
        <taxon>Agaricomycetes</taxon>
        <taxon>Polyporales</taxon>
        <taxon>Meruliaceae</taxon>
        <taxon>Phlebia</taxon>
    </lineage>
</organism>
<dbReference type="EMBL" id="JANHOG010000119">
    <property type="protein sequence ID" value="KAJ3557959.1"/>
    <property type="molecule type" value="Genomic_DNA"/>
</dbReference>
<proteinExistence type="predicted"/>